<gene>
    <name evidence="1" type="ORF">GALL_393690</name>
</gene>
<comment type="caution">
    <text evidence="1">The sequence shown here is derived from an EMBL/GenBank/DDBJ whole genome shotgun (WGS) entry which is preliminary data.</text>
</comment>
<reference evidence="1" key="1">
    <citation type="submission" date="2016-10" db="EMBL/GenBank/DDBJ databases">
        <title>Sequence of Gallionella enrichment culture.</title>
        <authorList>
            <person name="Poehlein A."/>
            <person name="Muehling M."/>
            <person name="Daniel R."/>
        </authorList>
    </citation>
    <scope>NUCLEOTIDE SEQUENCE</scope>
</reference>
<sequence>MASKQAAKTTLSPAEVELKILHDFTKHSDKAWAKKGVAIIRAMPLLTTSDSGLAPDLEICRHNRKYARAAAVTVINDAKGAPHVRMWPPHRSSYYLKNGIAIEIERYSFSQSHIRKAVNFYPIDLVTGDVNAYAIEVGMRGDASPLGLVKDPLNAIQIARLDLASIGIAESMMLSVQDAVGFAQQTFSAKTSGAIEEPESYTMDFSEPD</sequence>
<protein>
    <submittedName>
        <fullName evidence="1">Uncharacterized protein</fullName>
    </submittedName>
</protein>
<dbReference type="EMBL" id="MLJW01001309">
    <property type="protein sequence ID" value="OIQ78917.1"/>
    <property type="molecule type" value="Genomic_DNA"/>
</dbReference>
<evidence type="ECO:0000313" key="1">
    <source>
        <dbReference type="EMBL" id="OIQ78917.1"/>
    </source>
</evidence>
<accession>A0A1J5QSN7</accession>
<organism evidence="1">
    <name type="scientific">mine drainage metagenome</name>
    <dbReference type="NCBI Taxonomy" id="410659"/>
    <lineage>
        <taxon>unclassified sequences</taxon>
        <taxon>metagenomes</taxon>
        <taxon>ecological metagenomes</taxon>
    </lineage>
</organism>
<name>A0A1J5QSN7_9ZZZZ</name>
<dbReference type="AlphaFoldDB" id="A0A1J5QSN7"/>
<proteinExistence type="predicted"/>